<dbReference type="InterPro" id="IPR036097">
    <property type="entry name" value="HisK_dim/P_sf"/>
</dbReference>
<dbReference type="AlphaFoldDB" id="A0A3A5MCQ6"/>
<gene>
    <name evidence="16" type="ORF">D6T64_18625</name>
</gene>
<feature type="transmembrane region" description="Helical" evidence="13">
    <location>
        <begin position="169"/>
        <end position="188"/>
    </location>
</feature>
<dbReference type="InterPro" id="IPR005467">
    <property type="entry name" value="His_kinase_dom"/>
</dbReference>
<dbReference type="CDD" id="cd00082">
    <property type="entry name" value="HisKA"/>
    <property type="match status" value="1"/>
</dbReference>
<dbReference type="CDD" id="cd00075">
    <property type="entry name" value="HATPase"/>
    <property type="match status" value="1"/>
</dbReference>
<keyword evidence="4" id="KW-1003">Cell membrane</keyword>
<dbReference type="EC" id="2.7.13.3" evidence="3"/>
<dbReference type="PROSITE" id="PS50109">
    <property type="entry name" value="HIS_KIN"/>
    <property type="match status" value="1"/>
</dbReference>
<feature type="region of interest" description="Disordered" evidence="12">
    <location>
        <begin position="446"/>
        <end position="467"/>
    </location>
</feature>
<comment type="caution">
    <text evidence="16">The sequence shown here is derived from an EMBL/GenBank/DDBJ whole genome shotgun (WGS) entry which is preliminary data.</text>
</comment>
<dbReference type="Proteomes" id="UP000272015">
    <property type="component" value="Unassembled WGS sequence"/>
</dbReference>
<accession>A0A3A5MCQ6</accession>
<dbReference type="PANTHER" id="PTHR45436:SF5">
    <property type="entry name" value="SENSOR HISTIDINE KINASE TRCS"/>
    <property type="match status" value="1"/>
</dbReference>
<dbReference type="GO" id="GO:0000155">
    <property type="term" value="F:phosphorelay sensor kinase activity"/>
    <property type="evidence" value="ECO:0007669"/>
    <property type="project" value="InterPro"/>
</dbReference>
<reference evidence="16 17" key="1">
    <citation type="submission" date="2018-09" db="EMBL/GenBank/DDBJ databases">
        <title>Novel species of Cryobacterium.</title>
        <authorList>
            <person name="Liu Q."/>
            <person name="Xin Y.-H."/>
        </authorList>
    </citation>
    <scope>NUCLEOTIDE SEQUENCE [LARGE SCALE GENOMIC DNA]</scope>
    <source>
        <strain evidence="16 17">Hh39</strain>
    </source>
</reference>
<evidence type="ECO:0000259" key="15">
    <source>
        <dbReference type="PROSITE" id="PS50885"/>
    </source>
</evidence>
<dbReference type="CDD" id="cd06225">
    <property type="entry name" value="HAMP"/>
    <property type="match status" value="1"/>
</dbReference>
<evidence type="ECO:0000256" key="10">
    <source>
        <dbReference type="ARBA" id="ARBA00023012"/>
    </source>
</evidence>
<dbReference type="Pfam" id="PF02518">
    <property type="entry name" value="HATPase_c"/>
    <property type="match status" value="1"/>
</dbReference>
<comment type="subcellular location">
    <subcellularLocation>
        <location evidence="2">Cell membrane</location>
        <topology evidence="2">Multi-pass membrane protein</topology>
    </subcellularLocation>
</comment>
<keyword evidence="17" id="KW-1185">Reference proteome</keyword>
<name>A0A3A5MCQ6_9MICO</name>
<keyword evidence="5" id="KW-0597">Phosphoprotein</keyword>
<evidence type="ECO:0000256" key="7">
    <source>
        <dbReference type="ARBA" id="ARBA00022692"/>
    </source>
</evidence>
<dbReference type="EMBL" id="QZVS01000095">
    <property type="protein sequence ID" value="RJT85635.1"/>
    <property type="molecule type" value="Genomic_DNA"/>
</dbReference>
<evidence type="ECO:0000256" key="8">
    <source>
        <dbReference type="ARBA" id="ARBA00022777"/>
    </source>
</evidence>
<evidence type="ECO:0000256" key="9">
    <source>
        <dbReference type="ARBA" id="ARBA00022989"/>
    </source>
</evidence>
<proteinExistence type="predicted"/>
<evidence type="ECO:0000256" key="11">
    <source>
        <dbReference type="ARBA" id="ARBA00023136"/>
    </source>
</evidence>
<dbReference type="Gene3D" id="3.30.565.10">
    <property type="entry name" value="Histidine kinase-like ATPase, C-terminal domain"/>
    <property type="match status" value="1"/>
</dbReference>
<dbReference type="InterPro" id="IPR029151">
    <property type="entry name" value="Sensor-like_sf"/>
</dbReference>
<evidence type="ECO:0000256" key="4">
    <source>
        <dbReference type="ARBA" id="ARBA00022475"/>
    </source>
</evidence>
<evidence type="ECO:0000313" key="17">
    <source>
        <dbReference type="Proteomes" id="UP000272015"/>
    </source>
</evidence>
<dbReference type="PANTHER" id="PTHR45436">
    <property type="entry name" value="SENSOR HISTIDINE KINASE YKOH"/>
    <property type="match status" value="1"/>
</dbReference>
<dbReference type="SUPFAM" id="SSF158472">
    <property type="entry name" value="HAMP domain-like"/>
    <property type="match status" value="1"/>
</dbReference>
<keyword evidence="9 13" id="KW-1133">Transmembrane helix</keyword>
<evidence type="ECO:0000256" key="3">
    <source>
        <dbReference type="ARBA" id="ARBA00012438"/>
    </source>
</evidence>
<evidence type="ECO:0000256" key="6">
    <source>
        <dbReference type="ARBA" id="ARBA00022679"/>
    </source>
</evidence>
<dbReference type="InterPro" id="IPR050428">
    <property type="entry name" value="TCS_sensor_his_kinase"/>
</dbReference>
<dbReference type="Gene3D" id="3.30.450.20">
    <property type="entry name" value="PAS domain"/>
    <property type="match status" value="1"/>
</dbReference>
<dbReference type="Gene3D" id="1.10.287.130">
    <property type="match status" value="1"/>
</dbReference>
<keyword evidence="6" id="KW-0808">Transferase</keyword>
<dbReference type="InterPro" id="IPR003594">
    <property type="entry name" value="HATPase_dom"/>
</dbReference>
<dbReference type="OrthoDB" id="9786919at2"/>
<dbReference type="SMART" id="SM00387">
    <property type="entry name" value="HATPase_c"/>
    <property type="match status" value="1"/>
</dbReference>
<dbReference type="PROSITE" id="PS50885">
    <property type="entry name" value="HAMP"/>
    <property type="match status" value="1"/>
</dbReference>
<organism evidence="16 17">
    <name type="scientific">Cryobacterium melibiosiphilum</name>
    <dbReference type="NCBI Taxonomy" id="995039"/>
    <lineage>
        <taxon>Bacteria</taxon>
        <taxon>Bacillati</taxon>
        <taxon>Actinomycetota</taxon>
        <taxon>Actinomycetes</taxon>
        <taxon>Micrococcales</taxon>
        <taxon>Microbacteriaceae</taxon>
        <taxon>Cryobacterium</taxon>
    </lineage>
</organism>
<keyword evidence="8" id="KW-0418">Kinase</keyword>
<dbReference type="Pfam" id="PF00512">
    <property type="entry name" value="HisKA"/>
    <property type="match status" value="1"/>
</dbReference>
<protein>
    <recommendedName>
        <fullName evidence="3">histidine kinase</fullName>
        <ecNumber evidence="3">2.7.13.3</ecNumber>
    </recommendedName>
</protein>
<dbReference type="InterPro" id="IPR003660">
    <property type="entry name" value="HAMP_dom"/>
</dbReference>
<dbReference type="SUPFAM" id="SSF47384">
    <property type="entry name" value="Homodimeric domain of signal transducing histidine kinase"/>
    <property type="match status" value="1"/>
</dbReference>
<evidence type="ECO:0000256" key="12">
    <source>
        <dbReference type="SAM" id="MobiDB-lite"/>
    </source>
</evidence>
<feature type="domain" description="HAMP" evidence="15">
    <location>
        <begin position="190"/>
        <end position="243"/>
    </location>
</feature>
<dbReference type="InterPro" id="IPR003661">
    <property type="entry name" value="HisK_dim/P_dom"/>
</dbReference>
<evidence type="ECO:0000256" key="1">
    <source>
        <dbReference type="ARBA" id="ARBA00000085"/>
    </source>
</evidence>
<dbReference type="SUPFAM" id="SSF103190">
    <property type="entry name" value="Sensory domain-like"/>
    <property type="match status" value="1"/>
</dbReference>
<evidence type="ECO:0000256" key="2">
    <source>
        <dbReference type="ARBA" id="ARBA00004651"/>
    </source>
</evidence>
<dbReference type="PRINTS" id="PR00344">
    <property type="entry name" value="BCTRLSENSOR"/>
</dbReference>
<evidence type="ECO:0000256" key="13">
    <source>
        <dbReference type="SAM" id="Phobius"/>
    </source>
</evidence>
<dbReference type="SUPFAM" id="SSF55874">
    <property type="entry name" value="ATPase domain of HSP90 chaperone/DNA topoisomerase II/histidine kinase"/>
    <property type="match status" value="1"/>
</dbReference>
<evidence type="ECO:0000313" key="16">
    <source>
        <dbReference type="EMBL" id="RJT85635.1"/>
    </source>
</evidence>
<feature type="domain" description="Histidine kinase" evidence="14">
    <location>
        <begin position="251"/>
        <end position="462"/>
    </location>
</feature>
<dbReference type="RefSeq" id="WP_119976178.1">
    <property type="nucleotide sequence ID" value="NZ_JBHSQA010000009.1"/>
</dbReference>
<evidence type="ECO:0000256" key="5">
    <source>
        <dbReference type="ARBA" id="ARBA00022553"/>
    </source>
</evidence>
<dbReference type="SMART" id="SM00388">
    <property type="entry name" value="HisKA"/>
    <property type="match status" value="1"/>
</dbReference>
<dbReference type="Pfam" id="PF00672">
    <property type="entry name" value="HAMP"/>
    <property type="match status" value="1"/>
</dbReference>
<dbReference type="GO" id="GO:0005886">
    <property type="term" value="C:plasma membrane"/>
    <property type="evidence" value="ECO:0007669"/>
    <property type="project" value="UniProtKB-SubCell"/>
</dbReference>
<dbReference type="SMART" id="SM00304">
    <property type="entry name" value="HAMP"/>
    <property type="match status" value="1"/>
</dbReference>
<evidence type="ECO:0000259" key="14">
    <source>
        <dbReference type="PROSITE" id="PS50109"/>
    </source>
</evidence>
<sequence length="467" mass="49728">MKWRLMAAFIGVTLLVLLVQDVPLSFYLRGVENDRIVTALERDAFVLAGRSEEALESADTTDDTALTDMARTYRDAGGARVVIVNAQGDAVVTSDDDQSRVGVSYASRPEIIESLTGTITTGTRYSDTLQQNLLYVTVPVFSGTEVLGAVRLTYPSQVVTDAVNDQLRVLGIVALTTVLLAGIVGFIFSSTVTRRLHLLREATERLAEGDLASRADETAGAPEIRALSRSFNRMAERLNTLIQQQRTFAADASHQLRTPLTALRLRLERARDLLHADPDGAAERLAAAESEVDRLGNIVEGLLLLSRTEGHSAPLITVDLAAIAGERVEQWAALAAESGVEIRYEGPADAPVQAIIDAAEQIVDNFVDNALTVSPEGSTIVVRVVVDGPATTVHVLDAGPGLSPEDCTRAFDRFWRATSDMAGSGLGLAIVTQLAVASRARAQLTPRSGPGLDASVTFATAPGSTSA</sequence>
<dbReference type="InterPro" id="IPR036890">
    <property type="entry name" value="HATPase_C_sf"/>
</dbReference>
<dbReference type="InterPro" id="IPR004358">
    <property type="entry name" value="Sig_transdc_His_kin-like_C"/>
</dbReference>
<dbReference type="Gene3D" id="6.10.340.10">
    <property type="match status" value="1"/>
</dbReference>
<comment type="catalytic activity">
    <reaction evidence="1">
        <text>ATP + protein L-histidine = ADP + protein N-phospho-L-histidine.</text>
        <dbReference type="EC" id="2.7.13.3"/>
    </reaction>
</comment>
<keyword evidence="7 13" id="KW-0812">Transmembrane</keyword>
<keyword evidence="11 13" id="KW-0472">Membrane</keyword>
<keyword evidence="10" id="KW-0902">Two-component regulatory system</keyword>